<dbReference type="AlphaFoldDB" id="A0A0J7KCD4"/>
<comment type="caution">
    <text evidence="3">The sequence shown here is derived from an EMBL/GenBank/DDBJ whole genome shotgun (WGS) entry which is preliminary data.</text>
</comment>
<gene>
    <name evidence="3" type="ORF">RF55_12705</name>
</gene>
<feature type="coiled-coil region" evidence="1">
    <location>
        <begin position="287"/>
        <end position="321"/>
    </location>
</feature>
<dbReference type="PaxDb" id="67767-A0A0J7KCD4"/>
<evidence type="ECO:0000313" key="4">
    <source>
        <dbReference type="Proteomes" id="UP000036403"/>
    </source>
</evidence>
<name>A0A0J7KCD4_LASNI</name>
<dbReference type="EMBL" id="LBMM01009766">
    <property type="protein sequence ID" value="KMQ87889.1"/>
    <property type="molecule type" value="Genomic_DNA"/>
</dbReference>
<feature type="region of interest" description="Disordered" evidence="2">
    <location>
        <begin position="249"/>
        <end position="274"/>
    </location>
</feature>
<feature type="region of interest" description="Disordered" evidence="2">
    <location>
        <begin position="1"/>
        <end position="43"/>
    </location>
</feature>
<organism evidence="3 4">
    <name type="scientific">Lasius niger</name>
    <name type="common">Black garden ant</name>
    <dbReference type="NCBI Taxonomy" id="67767"/>
    <lineage>
        <taxon>Eukaryota</taxon>
        <taxon>Metazoa</taxon>
        <taxon>Ecdysozoa</taxon>
        <taxon>Arthropoda</taxon>
        <taxon>Hexapoda</taxon>
        <taxon>Insecta</taxon>
        <taxon>Pterygota</taxon>
        <taxon>Neoptera</taxon>
        <taxon>Endopterygota</taxon>
        <taxon>Hymenoptera</taxon>
        <taxon>Apocrita</taxon>
        <taxon>Aculeata</taxon>
        <taxon>Formicoidea</taxon>
        <taxon>Formicidae</taxon>
        <taxon>Formicinae</taxon>
        <taxon>Lasius</taxon>
        <taxon>Lasius</taxon>
    </lineage>
</organism>
<proteinExistence type="predicted"/>
<protein>
    <submittedName>
        <fullName evidence="3">Uncharacterized protein</fullName>
    </submittedName>
</protein>
<dbReference type="Proteomes" id="UP000036403">
    <property type="component" value="Unassembled WGS sequence"/>
</dbReference>
<keyword evidence="1" id="KW-0175">Coiled coil</keyword>
<keyword evidence="4" id="KW-1185">Reference proteome</keyword>
<evidence type="ECO:0000313" key="3">
    <source>
        <dbReference type="EMBL" id="KMQ87889.1"/>
    </source>
</evidence>
<sequence length="384" mass="42145">MEMEKEEDKDLSSQEERTSRDRHSGDIVPVLAGSSSYDGPAVGSVASPTVEMAIASTSGGLVERAEGRDGDHISSLAGSSLLPELRLTRVDTSEVFQPPLPQRKPKAKKTRAVTRVPEWVNLIKVKAEYIALRERELELDEIAYILDPNTLPKQTRTKLKLPNVDDLRKKIDDLFHLEVEKGAGKSLIFLDKLSDKSSGLSGRLVHQLRVEGRKLEASLAELRSRADLQQQVRKTTKIDRGCSPVWGADVSAVPSPSGRGGKEVGTVTSSTHAGGLTSAETSLMTLLEGVLAEKEASRGEINRLREEFESLSRNIVSLAGETRKVSAAPIEGKKKKVKKKRDITEAALLPQAPVLGINHVISHETFHFPLYPFRVNFFIIHAIT</sequence>
<feature type="compositionally biased region" description="Basic and acidic residues" evidence="2">
    <location>
        <begin position="1"/>
        <end position="25"/>
    </location>
</feature>
<evidence type="ECO:0000256" key="1">
    <source>
        <dbReference type="SAM" id="Coils"/>
    </source>
</evidence>
<accession>A0A0J7KCD4</accession>
<reference evidence="3 4" key="1">
    <citation type="submission" date="2015-04" db="EMBL/GenBank/DDBJ databases">
        <title>Lasius niger genome sequencing.</title>
        <authorList>
            <person name="Konorov E.A."/>
            <person name="Nikitin M.A."/>
            <person name="Kirill M.V."/>
            <person name="Chang P."/>
        </authorList>
    </citation>
    <scope>NUCLEOTIDE SEQUENCE [LARGE SCALE GENOMIC DNA]</scope>
    <source>
        <tissue evidence="3">Whole</tissue>
    </source>
</reference>
<evidence type="ECO:0000256" key="2">
    <source>
        <dbReference type="SAM" id="MobiDB-lite"/>
    </source>
</evidence>